<keyword evidence="10 11" id="KW-0482">Metalloprotease</keyword>
<keyword evidence="5 11" id="KW-0031">Aminopeptidase</keyword>
<evidence type="ECO:0000256" key="7">
    <source>
        <dbReference type="ARBA" id="ARBA00022723"/>
    </source>
</evidence>
<accession>A0A061B3N5</accession>
<dbReference type="Gene3D" id="2.30.250.10">
    <property type="entry name" value="Aminopeptidase i, Domain 2"/>
    <property type="match status" value="1"/>
</dbReference>
<dbReference type="SUPFAM" id="SSF101821">
    <property type="entry name" value="Aminopeptidase/glucanase lid domain"/>
    <property type="match status" value="1"/>
</dbReference>
<keyword evidence="9 11" id="KW-0862">Zinc</keyword>
<dbReference type="OrthoDB" id="9880441at2759"/>
<comment type="cofactor">
    <cofactor evidence="2">
        <name>Zn(2+)</name>
        <dbReference type="ChEBI" id="CHEBI:29105"/>
    </cofactor>
</comment>
<evidence type="ECO:0000256" key="9">
    <source>
        <dbReference type="ARBA" id="ARBA00022833"/>
    </source>
</evidence>
<dbReference type="FunFam" id="2.30.250.10:FF:000001">
    <property type="entry name" value="Aspartyl aminopeptidase 1"/>
    <property type="match status" value="1"/>
</dbReference>
<evidence type="ECO:0000256" key="1">
    <source>
        <dbReference type="ARBA" id="ARBA00001335"/>
    </source>
</evidence>
<dbReference type="GO" id="GO:0006508">
    <property type="term" value="P:proteolysis"/>
    <property type="evidence" value="ECO:0007669"/>
    <property type="project" value="UniProtKB-KW"/>
</dbReference>
<dbReference type="GO" id="GO:0070006">
    <property type="term" value="F:metalloaminopeptidase activity"/>
    <property type="evidence" value="ECO:0007669"/>
    <property type="project" value="TreeGrafter"/>
</dbReference>
<dbReference type="GO" id="GO:0000324">
    <property type="term" value="C:fungal-type vacuole"/>
    <property type="evidence" value="ECO:0007669"/>
    <property type="project" value="TreeGrafter"/>
</dbReference>
<dbReference type="AlphaFoldDB" id="A0A061B3N5"/>
<name>A0A061B3N5_CYBFA</name>
<keyword evidence="8 11" id="KW-0378">Hydrolase</keyword>
<evidence type="ECO:0000256" key="2">
    <source>
        <dbReference type="ARBA" id="ARBA00001947"/>
    </source>
</evidence>
<protein>
    <recommendedName>
        <fullName evidence="4">aspartyl aminopeptidase</fullName>
        <ecNumber evidence="4">3.4.11.21</ecNumber>
    </recommendedName>
</protein>
<dbReference type="Pfam" id="PF02127">
    <property type="entry name" value="Peptidase_M18"/>
    <property type="match status" value="1"/>
</dbReference>
<evidence type="ECO:0000256" key="5">
    <source>
        <dbReference type="ARBA" id="ARBA00022438"/>
    </source>
</evidence>
<evidence type="ECO:0000256" key="3">
    <source>
        <dbReference type="ARBA" id="ARBA00008290"/>
    </source>
</evidence>
<evidence type="ECO:0000256" key="4">
    <source>
        <dbReference type="ARBA" id="ARBA00011965"/>
    </source>
</evidence>
<dbReference type="PANTHER" id="PTHR28570">
    <property type="entry name" value="ASPARTYL AMINOPEPTIDASE"/>
    <property type="match status" value="1"/>
</dbReference>
<dbReference type="PhylomeDB" id="A0A061B3N5"/>
<evidence type="ECO:0000313" key="12">
    <source>
        <dbReference type="EMBL" id="CDR41623.1"/>
    </source>
</evidence>
<evidence type="ECO:0000256" key="8">
    <source>
        <dbReference type="ARBA" id="ARBA00022801"/>
    </source>
</evidence>
<dbReference type="InterPro" id="IPR001948">
    <property type="entry name" value="Peptidase_M18"/>
</dbReference>
<dbReference type="CDD" id="cd05658">
    <property type="entry name" value="M18_DAP"/>
    <property type="match status" value="1"/>
</dbReference>
<dbReference type="SUPFAM" id="SSF53187">
    <property type="entry name" value="Zn-dependent exopeptidases"/>
    <property type="match status" value="1"/>
</dbReference>
<keyword evidence="7 11" id="KW-0479">Metal-binding</keyword>
<dbReference type="GO" id="GO:0008270">
    <property type="term" value="F:zinc ion binding"/>
    <property type="evidence" value="ECO:0007669"/>
    <property type="project" value="InterPro"/>
</dbReference>
<keyword evidence="6 11" id="KW-0645">Protease</keyword>
<evidence type="ECO:0000256" key="11">
    <source>
        <dbReference type="RuleBase" id="RU004386"/>
    </source>
</evidence>
<dbReference type="InterPro" id="IPR023358">
    <property type="entry name" value="Peptidase_M18_dom2"/>
</dbReference>
<reference evidence="12" key="1">
    <citation type="journal article" date="2014" name="Genome Announc.">
        <title>Genome sequence of the yeast Cyberlindnera fabianii (Hansenula fabianii).</title>
        <authorList>
            <person name="Freel K.C."/>
            <person name="Sarilar V."/>
            <person name="Neuveglise C."/>
            <person name="Devillers H."/>
            <person name="Friedrich A."/>
            <person name="Schacherer J."/>
        </authorList>
    </citation>
    <scope>NUCLEOTIDE SEQUENCE</scope>
    <source>
        <strain evidence="12">YJS4271</strain>
    </source>
</reference>
<evidence type="ECO:0000256" key="6">
    <source>
        <dbReference type="ARBA" id="ARBA00022670"/>
    </source>
</evidence>
<evidence type="ECO:0000256" key="10">
    <source>
        <dbReference type="ARBA" id="ARBA00023049"/>
    </source>
</evidence>
<comment type="similarity">
    <text evidence="3 11">Belongs to the peptidase M18 family.</text>
</comment>
<dbReference type="EC" id="3.4.11.21" evidence="4"/>
<dbReference type="PANTHER" id="PTHR28570:SF3">
    <property type="entry name" value="ASPARTYL AMINOPEPTIDASE"/>
    <property type="match status" value="1"/>
</dbReference>
<dbReference type="VEuPathDB" id="FungiDB:BON22_3786"/>
<gene>
    <name evidence="12" type="ORF">CYFA0S_07e04302g</name>
</gene>
<dbReference type="EMBL" id="LK052892">
    <property type="protein sequence ID" value="CDR41623.1"/>
    <property type="molecule type" value="Genomic_DNA"/>
</dbReference>
<dbReference type="Gene3D" id="3.40.630.10">
    <property type="entry name" value="Zn peptidases"/>
    <property type="match status" value="1"/>
</dbReference>
<dbReference type="PRINTS" id="PR00932">
    <property type="entry name" value="AMINO1PTASE"/>
</dbReference>
<comment type="catalytic activity">
    <reaction evidence="1">
        <text>Release of an N-terminal aspartate or glutamate from a peptide, with a preference for aspartate.</text>
        <dbReference type="EC" id="3.4.11.21"/>
    </reaction>
</comment>
<sequence>MNLSLWKKQQHLLSTMQHAHDFVAFLNASPTPYHAVDNLKKRLVAHGFTELSERVSWAGKVSKGQKYFVTRNNSSLIAFSVGAKWAPGNSVAIVGAHTDSPCLKIKPISKKTNEGFIQVGVELYGGGIWHSWFDSDLSLAGRVMVKDGDKYVSKLVNIHKALLKIPTLAIHLDRDVNTIFEFNKESQLLPIAGLTNASPAKSSGGCCGSEDSKLTNEEFQSLTSVIQRHNEELVDLIASEAGVESQSIEDFELLLYDHKESCIGGLHDEFIFSARLDNLTSCFTGTEGLIHSSTEESLANESGVRLISCFDHEEIGSSSAQGADSNFLPNILDRLTGLTAIPEEYSKTAVHASRILESSSKSFFLSSDVAHGIHPNYVNKYDSNHKPKLGEGPVIKINANQRYMTNSPGIVLLKECAKRANVPLQLFVVANGSPCGSTIGPILASKTGIRTLDLGNPILSMHSIRETGSSHDVEKAIKLFKSFYDNFSTIEPTIIVDGE</sequence>
<organism evidence="12">
    <name type="scientific">Cyberlindnera fabianii</name>
    <name type="common">Yeast</name>
    <name type="synonym">Hansenula fabianii</name>
    <dbReference type="NCBI Taxonomy" id="36022"/>
    <lineage>
        <taxon>Eukaryota</taxon>
        <taxon>Fungi</taxon>
        <taxon>Dikarya</taxon>
        <taxon>Ascomycota</taxon>
        <taxon>Saccharomycotina</taxon>
        <taxon>Saccharomycetes</taxon>
        <taxon>Phaffomycetales</taxon>
        <taxon>Phaffomycetaceae</taxon>
        <taxon>Cyberlindnera</taxon>
    </lineage>
</organism>
<proteinExistence type="inferred from homology"/>
<dbReference type="NCBIfam" id="NF002759">
    <property type="entry name" value="PRK02813.1"/>
    <property type="match status" value="1"/>
</dbReference>